<reference evidence="1" key="1">
    <citation type="submission" date="2023-06" db="EMBL/GenBank/DDBJ databases">
        <authorList>
            <consortium name="Lawrence Berkeley National Laboratory"/>
            <person name="Ahrendt S."/>
            <person name="Sahu N."/>
            <person name="Indic B."/>
            <person name="Wong-Bajracharya J."/>
            <person name="Merenyi Z."/>
            <person name="Ke H.-M."/>
            <person name="Monk M."/>
            <person name="Kocsube S."/>
            <person name="Drula E."/>
            <person name="Lipzen A."/>
            <person name="Balint B."/>
            <person name="Henrissat B."/>
            <person name="Andreopoulos B."/>
            <person name="Martin F.M."/>
            <person name="Harder C.B."/>
            <person name="Rigling D."/>
            <person name="Ford K.L."/>
            <person name="Foster G.D."/>
            <person name="Pangilinan J."/>
            <person name="Papanicolaou A."/>
            <person name="Barry K."/>
            <person name="LaButti K."/>
            <person name="Viragh M."/>
            <person name="Koriabine M."/>
            <person name="Yan M."/>
            <person name="Riley R."/>
            <person name="Champramary S."/>
            <person name="Plett K.L."/>
            <person name="Tsai I.J."/>
            <person name="Slot J."/>
            <person name="Sipos G."/>
            <person name="Plett J."/>
            <person name="Nagy L.G."/>
            <person name="Grigoriev I.V."/>
        </authorList>
    </citation>
    <scope>NUCLEOTIDE SEQUENCE</scope>
    <source>
        <strain evidence="1">HWK02</strain>
    </source>
</reference>
<organism evidence="1 2">
    <name type="scientific">Armillaria luteobubalina</name>
    <dbReference type="NCBI Taxonomy" id="153913"/>
    <lineage>
        <taxon>Eukaryota</taxon>
        <taxon>Fungi</taxon>
        <taxon>Dikarya</taxon>
        <taxon>Basidiomycota</taxon>
        <taxon>Agaricomycotina</taxon>
        <taxon>Agaricomycetes</taxon>
        <taxon>Agaricomycetidae</taxon>
        <taxon>Agaricales</taxon>
        <taxon>Marasmiineae</taxon>
        <taxon>Physalacriaceae</taxon>
        <taxon>Armillaria</taxon>
    </lineage>
</organism>
<comment type="caution">
    <text evidence="1">The sequence shown here is derived from an EMBL/GenBank/DDBJ whole genome shotgun (WGS) entry which is preliminary data.</text>
</comment>
<dbReference type="Proteomes" id="UP001175228">
    <property type="component" value="Unassembled WGS sequence"/>
</dbReference>
<feature type="non-terminal residue" evidence="1">
    <location>
        <position position="1"/>
    </location>
</feature>
<accession>A0AA39PS11</accession>
<protein>
    <submittedName>
        <fullName evidence="1">Uncharacterized protein</fullName>
    </submittedName>
</protein>
<gene>
    <name evidence="1" type="ORF">EDD18DRAFT_1110105</name>
</gene>
<dbReference type="EMBL" id="JAUEPU010000038">
    <property type="protein sequence ID" value="KAK0489475.1"/>
    <property type="molecule type" value="Genomic_DNA"/>
</dbReference>
<proteinExistence type="predicted"/>
<sequence length="250" mass="28896">SLKTERRTQKETVWAENPWIRGMRKYEVSALTFIGLSMIHSEDDPGGLLRRMHVRRNYGEGQVLSSRTTYHINRRNFGNQRTHRLKQNFRLVRNIREYNVIWWFRRVARDTLFIQWLSSRSDGLTRDALPTLRNFKSPNPSLILYPSKSVKDAFYSSSRRPITDLQTRPVNNPALTSSTFPPSYEAATTAPLPYATVDMLVRNDIHAIDTVEPAPLYSNLYTPLEDIGMGGFVRSELATVFEEDVEEAVE</sequence>
<evidence type="ECO:0000313" key="2">
    <source>
        <dbReference type="Proteomes" id="UP001175228"/>
    </source>
</evidence>
<name>A0AA39PS11_9AGAR</name>
<dbReference type="AlphaFoldDB" id="A0AA39PS11"/>
<keyword evidence="2" id="KW-1185">Reference proteome</keyword>
<evidence type="ECO:0000313" key="1">
    <source>
        <dbReference type="EMBL" id="KAK0489475.1"/>
    </source>
</evidence>